<organism evidence="1 2">
    <name type="scientific">Araneus ventricosus</name>
    <name type="common">Orbweaver spider</name>
    <name type="synonym">Epeira ventricosa</name>
    <dbReference type="NCBI Taxonomy" id="182803"/>
    <lineage>
        <taxon>Eukaryota</taxon>
        <taxon>Metazoa</taxon>
        <taxon>Ecdysozoa</taxon>
        <taxon>Arthropoda</taxon>
        <taxon>Chelicerata</taxon>
        <taxon>Arachnida</taxon>
        <taxon>Araneae</taxon>
        <taxon>Araneomorphae</taxon>
        <taxon>Entelegynae</taxon>
        <taxon>Araneoidea</taxon>
        <taxon>Araneidae</taxon>
        <taxon>Araneus</taxon>
    </lineage>
</organism>
<dbReference type="AlphaFoldDB" id="A0A4Y2AT31"/>
<dbReference type="EMBL" id="BGPR01000031">
    <property type="protein sequence ID" value="GBL83161.1"/>
    <property type="molecule type" value="Genomic_DNA"/>
</dbReference>
<proteinExistence type="predicted"/>
<comment type="caution">
    <text evidence="1">The sequence shown here is derived from an EMBL/GenBank/DDBJ whole genome shotgun (WGS) entry which is preliminary data.</text>
</comment>
<keyword evidence="2" id="KW-1185">Reference proteome</keyword>
<protein>
    <submittedName>
        <fullName evidence="1">Uncharacterized protein</fullName>
    </submittedName>
</protein>
<accession>A0A4Y2AT31</accession>
<reference evidence="1 2" key="1">
    <citation type="journal article" date="2019" name="Sci. Rep.">
        <title>Orb-weaving spider Araneus ventricosus genome elucidates the spidroin gene catalogue.</title>
        <authorList>
            <person name="Kono N."/>
            <person name="Nakamura H."/>
            <person name="Ohtoshi R."/>
            <person name="Moran D.A.P."/>
            <person name="Shinohara A."/>
            <person name="Yoshida Y."/>
            <person name="Fujiwara M."/>
            <person name="Mori M."/>
            <person name="Tomita M."/>
            <person name="Arakawa K."/>
        </authorList>
    </citation>
    <scope>NUCLEOTIDE SEQUENCE [LARGE SCALE GENOMIC DNA]</scope>
</reference>
<dbReference type="OrthoDB" id="6914691at2759"/>
<sequence length="141" mass="15865">MEVHLTPTDGSALDADGLNMHHVYVHNESFLELFSPPLPHIPLNEKALLYGAAVWVGALTKAQILKLHSIQRMLLLKLSRSYKTTPTNALNVILGIPPLHVVIKPLVTRFNIWKLSSDKHIELTDPSKLDFYRDINDIPSN</sequence>
<dbReference type="Proteomes" id="UP000499080">
    <property type="component" value="Unassembled WGS sequence"/>
</dbReference>
<gene>
    <name evidence="1" type="ORF">AVEN_165368_1</name>
</gene>
<evidence type="ECO:0000313" key="1">
    <source>
        <dbReference type="EMBL" id="GBL83161.1"/>
    </source>
</evidence>
<evidence type="ECO:0000313" key="2">
    <source>
        <dbReference type="Proteomes" id="UP000499080"/>
    </source>
</evidence>
<name>A0A4Y2AT31_ARAVE</name>